<accession>A0A315ZJ14</accession>
<keyword evidence="2" id="KW-0012">Acyltransferase</keyword>
<name>A0A315ZJ14_SEDFL</name>
<evidence type="ECO:0000259" key="3">
    <source>
        <dbReference type="PROSITE" id="PS51186"/>
    </source>
</evidence>
<organism evidence="4 5">
    <name type="scientific">Sediminitomix flava</name>
    <dbReference type="NCBI Taxonomy" id="379075"/>
    <lineage>
        <taxon>Bacteria</taxon>
        <taxon>Pseudomonadati</taxon>
        <taxon>Bacteroidota</taxon>
        <taxon>Cytophagia</taxon>
        <taxon>Cytophagales</taxon>
        <taxon>Flammeovirgaceae</taxon>
        <taxon>Sediminitomix</taxon>
    </lineage>
</organism>
<dbReference type="InterPro" id="IPR050680">
    <property type="entry name" value="YpeA/RimI_acetyltransf"/>
</dbReference>
<reference evidence="4 5" key="1">
    <citation type="submission" date="2018-03" db="EMBL/GenBank/DDBJ databases">
        <title>Genomic Encyclopedia of Archaeal and Bacterial Type Strains, Phase II (KMG-II): from individual species to whole genera.</title>
        <authorList>
            <person name="Goeker M."/>
        </authorList>
    </citation>
    <scope>NUCLEOTIDE SEQUENCE [LARGE SCALE GENOMIC DNA]</scope>
    <source>
        <strain evidence="4 5">DSM 28229</strain>
    </source>
</reference>
<gene>
    <name evidence="4" type="ORF">BC781_1011484</name>
</gene>
<dbReference type="Gene3D" id="3.40.630.30">
    <property type="match status" value="1"/>
</dbReference>
<dbReference type="InterPro" id="IPR000182">
    <property type="entry name" value="GNAT_dom"/>
</dbReference>
<dbReference type="PANTHER" id="PTHR43420:SF12">
    <property type="entry name" value="N-ACETYLTRANSFERASE DOMAIN-CONTAINING PROTEIN"/>
    <property type="match status" value="1"/>
</dbReference>
<dbReference type="CDD" id="cd04301">
    <property type="entry name" value="NAT_SF"/>
    <property type="match status" value="1"/>
</dbReference>
<dbReference type="GO" id="GO:0016747">
    <property type="term" value="F:acyltransferase activity, transferring groups other than amino-acyl groups"/>
    <property type="evidence" value="ECO:0007669"/>
    <property type="project" value="InterPro"/>
</dbReference>
<keyword evidence="1 4" id="KW-0808">Transferase</keyword>
<evidence type="ECO:0000256" key="1">
    <source>
        <dbReference type="ARBA" id="ARBA00022679"/>
    </source>
</evidence>
<evidence type="ECO:0000313" key="4">
    <source>
        <dbReference type="EMBL" id="PWJ45080.1"/>
    </source>
</evidence>
<dbReference type="OrthoDB" id="9800604at2"/>
<dbReference type="SUPFAM" id="SSF55729">
    <property type="entry name" value="Acyl-CoA N-acyltransferases (Nat)"/>
    <property type="match status" value="1"/>
</dbReference>
<keyword evidence="5" id="KW-1185">Reference proteome</keyword>
<sequence>MNIFNIRSLDQIEAVAKLGAEIWEDHYTPIIGKEQVSYMLDKFQSVHAVQTQIESENYHYFGLEESGLVGYLAVQKRAEAMFLSKFYIHKSERGKGFAKLALKFVEDFALKNECTEISLTVNKYNSGSIKAYEKMGFKSVDEVVADIGQGYVMDDYIMKKLIK</sequence>
<comment type="caution">
    <text evidence="4">The sequence shown here is derived from an EMBL/GenBank/DDBJ whole genome shotgun (WGS) entry which is preliminary data.</text>
</comment>
<evidence type="ECO:0000256" key="2">
    <source>
        <dbReference type="ARBA" id="ARBA00023315"/>
    </source>
</evidence>
<feature type="domain" description="N-acetyltransferase" evidence="3">
    <location>
        <begin position="4"/>
        <end position="163"/>
    </location>
</feature>
<dbReference type="InterPro" id="IPR016181">
    <property type="entry name" value="Acyl_CoA_acyltransferase"/>
</dbReference>
<dbReference type="Proteomes" id="UP000245535">
    <property type="component" value="Unassembled WGS sequence"/>
</dbReference>
<dbReference type="RefSeq" id="WP_109616535.1">
    <property type="nucleotide sequence ID" value="NZ_QGDO01000001.1"/>
</dbReference>
<dbReference type="PROSITE" id="PS51186">
    <property type="entry name" value="GNAT"/>
    <property type="match status" value="1"/>
</dbReference>
<dbReference type="PANTHER" id="PTHR43420">
    <property type="entry name" value="ACETYLTRANSFERASE"/>
    <property type="match status" value="1"/>
</dbReference>
<protein>
    <submittedName>
        <fullName evidence="4">Acetyltransferase (GNAT) family protein</fullName>
    </submittedName>
</protein>
<dbReference type="AlphaFoldDB" id="A0A315ZJ14"/>
<dbReference type="EMBL" id="QGDO01000001">
    <property type="protein sequence ID" value="PWJ45080.1"/>
    <property type="molecule type" value="Genomic_DNA"/>
</dbReference>
<dbReference type="Pfam" id="PF00583">
    <property type="entry name" value="Acetyltransf_1"/>
    <property type="match status" value="1"/>
</dbReference>
<proteinExistence type="predicted"/>
<evidence type="ECO:0000313" key="5">
    <source>
        <dbReference type="Proteomes" id="UP000245535"/>
    </source>
</evidence>